<feature type="region of interest" description="Disordered" evidence="2">
    <location>
        <begin position="386"/>
        <end position="409"/>
    </location>
</feature>
<keyword evidence="1" id="KW-0175">Coiled coil</keyword>
<feature type="compositionally biased region" description="Basic and acidic residues" evidence="2">
    <location>
        <begin position="282"/>
        <end position="297"/>
    </location>
</feature>
<dbReference type="VEuPathDB" id="PlasmoDB:PVX_085415"/>
<name>A0A1G4H3H9_PLAVI</name>
<sequence>MFRNPLRKKCEITRSDCEEFIRVVKRFGKSFAEKDLAQYCRLNDIPISAHTIECMFEEFFLNKKNDRESREITADDLISLTSKKTNRCFYVPVVVYIGERDHIRSYEEGLINAQEKKKKKEQIERDHLKRQIQRDNKNRQRNEQMNYVWEDEIRGRSNCCSEAVSVDREGQLGLGSTDVKTRDGGGGGGYPVGEANGGEAPNGKTLNGETPNGAAPSGEAPNEEASTGEPPNAEQPHPQVDSPKRVEAAEKKRGNHSTHNTNNSGKMKKPAPGRKGKGAAAHQEKKTSGRPPAEEAKQPPPQEAKQPPPQEQKTDKQIYYDSLMQRVLNTIEKKKEKKKKTLTTFNFVTYYKLHELIYTSFLVDKYQGYYQGKEERDLIDIYAEEGKQMDRSEDSRGDAPGETTPNGGEAELAEKIQSNVEDTKRISLTEVIHKYQGDREKEEKKKKKFKRKTHKYIHSNHLGNYQFVWKNIKGIMDCVLHNLNVFFNEKVLDVERVMEEYSTVVSNVCEAVENRQGDVCAEGVMPIGGDNTPSGELTAGHEKAPLPLSEGEAATVISDEAVTSAETVISAEAVVGAPACASLPRLKSKKKGVPKGEVVTPDKPSGAVGKVRKEATKGGANHMCAEGDGGGEEGQDGEASEAEARNANIKRGRTGGRAKRRHPFKRPPGTHHSETDEAVDAPSDVQLDNQETASDHSISYANLKYTKEEIKQKNLIYYLTHDINKIETFKRKYFYDFFFMYMVRKLFWNVLCLYYLLWKERHEEDAPKQSGSPGEDSLHQSLINPLNSQGLDDANLILYESDVSVNNAKKNKAMLYNTNQKLCHNLDPLFKLIRNKKLLIYLRYDQNKRVKCKNKTEYLYREVWQYLILTNLRKKAQFGEHGPFSEFVLFRQD</sequence>
<reference evidence="3 4" key="1">
    <citation type="submission" date="2016-07" db="EMBL/GenBank/DDBJ databases">
        <authorList>
            <consortium name="Pathogen Informatics"/>
        </authorList>
    </citation>
    <scope>NUCLEOTIDE SEQUENCE [LARGE SCALE GENOMIC DNA]</scope>
</reference>
<dbReference type="eggNOG" id="ENOG502QY3N">
    <property type="taxonomic scope" value="Eukaryota"/>
</dbReference>
<proteinExistence type="predicted"/>
<feature type="compositionally biased region" description="Basic and acidic residues" evidence="2">
    <location>
        <begin position="242"/>
        <end position="252"/>
    </location>
</feature>
<feature type="region of interest" description="Disordered" evidence="2">
    <location>
        <begin position="171"/>
        <end position="317"/>
    </location>
</feature>
<dbReference type="VEuPathDB" id="PlasmoDB:PVP01_1327600"/>
<dbReference type="VEuPathDB" id="PlasmoDB:PVW1_130034100"/>
<feature type="compositionally biased region" description="Basic residues" evidence="2">
    <location>
        <begin position="266"/>
        <end position="277"/>
    </location>
</feature>
<feature type="region of interest" description="Disordered" evidence="2">
    <location>
        <begin position="587"/>
        <end position="682"/>
    </location>
</feature>
<gene>
    <name evidence="3" type="ORF">PVT01_130032400</name>
</gene>
<organism evidence="3 4">
    <name type="scientific">Plasmodium vivax</name>
    <name type="common">malaria parasite P. vivax</name>
    <dbReference type="NCBI Taxonomy" id="5855"/>
    <lineage>
        <taxon>Eukaryota</taxon>
        <taxon>Sar</taxon>
        <taxon>Alveolata</taxon>
        <taxon>Apicomplexa</taxon>
        <taxon>Aconoidasida</taxon>
        <taxon>Haemosporida</taxon>
        <taxon>Plasmodiidae</taxon>
        <taxon>Plasmodium</taxon>
        <taxon>Plasmodium (Plasmodium)</taxon>
    </lineage>
</organism>
<feature type="coiled-coil region" evidence="1">
    <location>
        <begin position="103"/>
        <end position="138"/>
    </location>
</feature>
<feature type="compositionally biased region" description="Basic residues" evidence="2">
    <location>
        <begin position="648"/>
        <end position="669"/>
    </location>
</feature>
<evidence type="ECO:0000256" key="1">
    <source>
        <dbReference type="SAM" id="Coils"/>
    </source>
</evidence>
<dbReference type="AlphaFoldDB" id="A0A1G4H3H9"/>
<feature type="compositionally biased region" description="Basic and acidic residues" evidence="2">
    <location>
        <begin position="386"/>
        <end position="399"/>
    </location>
</feature>
<dbReference type="VEuPathDB" id="PlasmoDB:PVPAM_130042600"/>
<feature type="compositionally biased region" description="Acidic residues" evidence="2">
    <location>
        <begin position="629"/>
        <end position="641"/>
    </location>
</feature>
<dbReference type="EMBL" id="LT615251">
    <property type="protein sequence ID" value="SCO69381.1"/>
    <property type="molecule type" value="Genomic_DNA"/>
</dbReference>
<evidence type="ECO:0000313" key="4">
    <source>
        <dbReference type="Proteomes" id="UP000196402"/>
    </source>
</evidence>
<protein>
    <submittedName>
        <fullName evidence="3">Uncharacterized protein</fullName>
    </submittedName>
</protein>
<evidence type="ECO:0000313" key="3">
    <source>
        <dbReference type="EMBL" id="SCO69381.1"/>
    </source>
</evidence>
<dbReference type="Proteomes" id="UP000196402">
    <property type="component" value="Chromosome 13"/>
</dbReference>
<evidence type="ECO:0000256" key="2">
    <source>
        <dbReference type="SAM" id="MobiDB-lite"/>
    </source>
</evidence>
<accession>A0A1G4H3H9</accession>
<feature type="compositionally biased region" description="Pro residues" evidence="2">
    <location>
        <begin position="298"/>
        <end position="310"/>
    </location>
</feature>